<comment type="caution">
    <text evidence="8">The sequence shown here is derived from an EMBL/GenBank/DDBJ whole genome shotgun (WGS) entry which is preliminary data.</text>
</comment>
<keyword evidence="3" id="KW-0731">Sigma factor</keyword>
<keyword evidence="9" id="KW-1185">Reference proteome</keyword>
<dbReference type="InterPro" id="IPR013325">
    <property type="entry name" value="RNA_pol_sigma_r2"/>
</dbReference>
<dbReference type="PANTHER" id="PTHR43133">
    <property type="entry name" value="RNA POLYMERASE ECF-TYPE SIGMA FACTO"/>
    <property type="match status" value="1"/>
</dbReference>
<evidence type="ECO:0000259" key="6">
    <source>
        <dbReference type="Pfam" id="PF04542"/>
    </source>
</evidence>
<keyword evidence="4" id="KW-0804">Transcription</keyword>
<accession>A0ABU5F0I5</accession>
<feature type="region of interest" description="Disordered" evidence="5">
    <location>
        <begin position="108"/>
        <end position="127"/>
    </location>
</feature>
<evidence type="ECO:0000256" key="1">
    <source>
        <dbReference type="ARBA" id="ARBA00010641"/>
    </source>
</evidence>
<dbReference type="Pfam" id="PF04542">
    <property type="entry name" value="Sigma70_r2"/>
    <property type="match status" value="1"/>
</dbReference>
<feature type="domain" description="RNA polymerase sigma-70 region 2" evidence="6">
    <location>
        <begin position="40"/>
        <end position="105"/>
    </location>
</feature>
<protein>
    <submittedName>
        <fullName evidence="8">Sigma-70 family RNA polymerase sigma factor</fullName>
    </submittedName>
</protein>
<sequence>MSHALSALMAQTARAVAPDTDGQLLKRFVRTGDEAAFAELVRRLGPLVLGVCRRIVPDAHTAEDAFQAAFLVLARRAADVRPVEAVRGWLYGVAVRCAKEARAVNARRRAREVPVPNVPEQPAEPDEPADADVLHALDEEMTQLPEHLRTAVVLCELEGLSRKEAAGRLGLSEGTLSSRLAKARKLLAHRLRERGVTLSAAGLSAALSATAQARVPADLTARALTAALLPALGPVSVVTLSTRVLKAMLVQKLKTVLPLAALALAALACVGLAATQEPPALQPKTALAPRAAQPAPKVAPRPLPKGPDELLYWNEGKLVLTTPDGKATKTIGFEGVELHQRGGQLSPDGKTIAYLASPKLKGNQANLGEFKATTRPQYPQLHVRALDDHGPGTSLGTTCESFVWSPDGTEIACSTLSDKPGQQPVATTVIVNVKSKEKSPLKLPANHAVTDWAPDGRLLTTSFSGTDAPSAKARLHLMNRDGTEHKALAPDTNAMMGQISPDGARVLCVLLTFATETAAEKKAREDKGERFPEPQSELAVLDIAAGKFTKVRDVPANADIFGYCWAPTGKQIAYTWRQKHEGKPEDIAGKETESRLIVCDPDGQNAKTVASAKETGQWHITLSGVHWR</sequence>
<dbReference type="CDD" id="cd06171">
    <property type="entry name" value="Sigma70_r4"/>
    <property type="match status" value="1"/>
</dbReference>
<dbReference type="SUPFAM" id="SSF88659">
    <property type="entry name" value="Sigma3 and sigma4 domains of RNA polymerase sigma factors"/>
    <property type="match status" value="1"/>
</dbReference>
<reference evidence="9" key="1">
    <citation type="journal article" date="2023" name="Mar. Drugs">
        <title>Gemmata algarum, a Novel Planctomycete Isolated from an Algal Mat, Displays Antimicrobial Activity.</title>
        <authorList>
            <person name="Kumar G."/>
            <person name="Kallscheuer N."/>
            <person name="Kashif M."/>
            <person name="Ahamad S."/>
            <person name="Jagadeeshwari U."/>
            <person name="Pannikurungottu S."/>
            <person name="Haufschild T."/>
            <person name="Kabuu M."/>
            <person name="Sasikala C."/>
            <person name="Jogler C."/>
            <person name="Ramana C."/>
        </authorList>
    </citation>
    <scope>NUCLEOTIDE SEQUENCE [LARGE SCALE GENOMIC DNA]</scope>
    <source>
        <strain evidence="9">JC673</strain>
    </source>
</reference>
<dbReference type="Pfam" id="PF08281">
    <property type="entry name" value="Sigma70_r4_2"/>
    <property type="match status" value="1"/>
</dbReference>
<evidence type="ECO:0000256" key="2">
    <source>
        <dbReference type="ARBA" id="ARBA00023015"/>
    </source>
</evidence>
<evidence type="ECO:0000313" key="8">
    <source>
        <dbReference type="EMBL" id="MDY3559364.1"/>
    </source>
</evidence>
<dbReference type="InterPro" id="IPR014284">
    <property type="entry name" value="RNA_pol_sigma-70_dom"/>
</dbReference>
<feature type="domain" description="RNA polymerase sigma factor 70 region 4 type 2" evidence="7">
    <location>
        <begin position="135"/>
        <end position="187"/>
    </location>
</feature>
<dbReference type="SUPFAM" id="SSF82171">
    <property type="entry name" value="DPP6 N-terminal domain-like"/>
    <property type="match status" value="1"/>
</dbReference>
<comment type="similarity">
    <text evidence="1">Belongs to the sigma-70 factor family. ECF subfamily.</text>
</comment>
<dbReference type="Gene3D" id="1.10.10.10">
    <property type="entry name" value="Winged helix-like DNA-binding domain superfamily/Winged helix DNA-binding domain"/>
    <property type="match status" value="1"/>
</dbReference>
<evidence type="ECO:0000256" key="5">
    <source>
        <dbReference type="SAM" id="MobiDB-lite"/>
    </source>
</evidence>
<dbReference type="PANTHER" id="PTHR43133:SF51">
    <property type="entry name" value="RNA POLYMERASE SIGMA FACTOR"/>
    <property type="match status" value="1"/>
</dbReference>
<dbReference type="InterPro" id="IPR036388">
    <property type="entry name" value="WH-like_DNA-bd_sf"/>
</dbReference>
<dbReference type="NCBIfam" id="TIGR02937">
    <property type="entry name" value="sigma70-ECF"/>
    <property type="match status" value="1"/>
</dbReference>
<dbReference type="Pfam" id="PF07676">
    <property type="entry name" value="PD40"/>
    <property type="match status" value="1"/>
</dbReference>
<dbReference type="InterPro" id="IPR013249">
    <property type="entry name" value="RNA_pol_sigma70_r4_t2"/>
</dbReference>
<proteinExistence type="inferred from homology"/>
<dbReference type="SUPFAM" id="SSF88946">
    <property type="entry name" value="Sigma2 domain of RNA polymerase sigma factors"/>
    <property type="match status" value="1"/>
</dbReference>
<dbReference type="Proteomes" id="UP001272242">
    <property type="component" value="Unassembled WGS sequence"/>
</dbReference>
<evidence type="ECO:0000313" key="9">
    <source>
        <dbReference type="Proteomes" id="UP001272242"/>
    </source>
</evidence>
<organism evidence="8 9">
    <name type="scientific">Gemmata algarum</name>
    <dbReference type="NCBI Taxonomy" id="2975278"/>
    <lineage>
        <taxon>Bacteria</taxon>
        <taxon>Pseudomonadati</taxon>
        <taxon>Planctomycetota</taxon>
        <taxon>Planctomycetia</taxon>
        <taxon>Gemmatales</taxon>
        <taxon>Gemmataceae</taxon>
        <taxon>Gemmata</taxon>
    </lineage>
</organism>
<dbReference type="RefSeq" id="WP_320686140.1">
    <property type="nucleotide sequence ID" value="NZ_JAXBLV010000110.1"/>
</dbReference>
<dbReference type="InterPro" id="IPR007627">
    <property type="entry name" value="RNA_pol_sigma70_r2"/>
</dbReference>
<dbReference type="InterPro" id="IPR039425">
    <property type="entry name" value="RNA_pol_sigma-70-like"/>
</dbReference>
<dbReference type="InterPro" id="IPR011042">
    <property type="entry name" value="6-blade_b-propeller_TolB-like"/>
</dbReference>
<dbReference type="Gene3D" id="1.10.1740.10">
    <property type="match status" value="1"/>
</dbReference>
<evidence type="ECO:0000259" key="7">
    <source>
        <dbReference type="Pfam" id="PF08281"/>
    </source>
</evidence>
<name>A0ABU5F0I5_9BACT</name>
<dbReference type="InterPro" id="IPR011659">
    <property type="entry name" value="WD40"/>
</dbReference>
<evidence type="ECO:0000256" key="4">
    <source>
        <dbReference type="ARBA" id="ARBA00023163"/>
    </source>
</evidence>
<dbReference type="Gene3D" id="2.120.10.30">
    <property type="entry name" value="TolB, C-terminal domain"/>
    <property type="match status" value="1"/>
</dbReference>
<dbReference type="EMBL" id="JAXBLV010000110">
    <property type="protein sequence ID" value="MDY3559364.1"/>
    <property type="molecule type" value="Genomic_DNA"/>
</dbReference>
<keyword evidence="2" id="KW-0805">Transcription regulation</keyword>
<dbReference type="InterPro" id="IPR013324">
    <property type="entry name" value="RNA_pol_sigma_r3/r4-like"/>
</dbReference>
<gene>
    <name evidence="8" type="ORF">R5W23_000356</name>
</gene>
<evidence type="ECO:0000256" key="3">
    <source>
        <dbReference type="ARBA" id="ARBA00023082"/>
    </source>
</evidence>